<evidence type="ECO:0000259" key="16">
    <source>
        <dbReference type="PROSITE" id="PS50902"/>
    </source>
</evidence>
<dbReference type="InterPro" id="IPR023173">
    <property type="entry name" value="NADPH_Cyt_P450_Rdtase_alpha"/>
</dbReference>
<evidence type="ECO:0000259" key="17">
    <source>
        <dbReference type="PROSITE" id="PS51384"/>
    </source>
</evidence>
<evidence type="ECO:0000256" key="6">
    <source>
        <dbReference type="ARBA" id="ARBA00022643"/>
    </source>
</evidence>
<evidence type="ECO:0000256" key="2">
    <source>
        <dbReference type="ARBA" id="ARBA00010018"/>
    </source>
</evidence>
<dbReference type="GO" id="GO:0010181">
    <property type="term" value="F:FMN binding"/>
    <property type="evidence" value="ECO:0007669"/>
    <property type="project" value="UniProtKB-UniRule"/>
</dbReference>
<dbReference type="VEuPathDB" id="FungiDB:FOXG_15285"/>
<comment type="cofactor">
    <cofactor evidence="14">
        <name>FAD</name>
        <dbReference type="ChEBI" id="CHEBI:57692"/>
    </cofactor>
    <cofactor evidence="14">
        <name>FMN</name>
        <dbReference type="ChEBI" id="CHEBI:58210"/>
    </cofactor>
</comment>
<keyword evidence="6 14" id="KW-0288">FMN</keyword>
<dbReference type="InterPro" id="IPR017938">
    <property type="entry name" value="Riboflavin_synthase-like_b-brl"/>
</dbReference>
<evidence type="ECO:0000256" key="12">
    <source>
        <dbReference type="ARBA" id="ARBA00023004"/>
    </source>
</evidence>
<accession>A0A2H3TRS9</accession>
<dbReference type="InterPro" id="IPR029039">
    <property type="entry name" value="Flavoprotein-like_sf"/>
</dbReference>
<keyword evidence="4 14" id="KW-0349">Heme</keyword>
<organism evidence="18 19">
    <name type="scientific">Fusarium oxysporum</name>
    <name type="common">Fusarium vascular wilt</name>
    <dbReference type="NCBI Taxonomy" id="5507"/>
    <lineage>
        <taxon>Eukaryota</taxon>
        <taxon>Fungi</taxon>
        <taxon>Dikarya</taxon>
        <taxon>Ascomycota</taxon>
        <taxon>Pezizomycotina</taxon>
        <taxon>Sordariomycetes</taxon>
        <taxon>Hypocreomycetidae</taxon>
        <taxon>Hypocreales</taxon>
        <taxon>Nectriaceae</taxon>
        <taxon>Fusarium</taxon>
        <taxon>Fusarium oxysporum species complex</taxon>
    </lineage>
</organism>
<evidence type="ECO:0000256" key="5">
    <source>
        <dbReference type="ARBA" id="ARBA00022630"/>
    </source>
</evidence>
<evidence type="ECO:0000256" key="1">
    <source>
        <dbReference type="ARBA" id="ARBA00001971"/>
    </source>
</evidence>
<sequence length="1082" mass="119563">MVPAVTLEESHPESLVPIPGPKALPIFGNILDIDLSNSLEAVIGIGQKYGPIFTLKLGGQREIFVTSQKLVDELSDESRFCKKVVGGIEKLRPAVGDGLFTAHHGNHTWAIAHRILMPVFGPLNIRKSFDGMKDIAQQLCLKWARLGPSVPLDAASDFTRLTLDTIALCTMDYRFNSFYLDSSMHPFVESMVEILRESDLQSLIPSAIDSLRRISHANFKKHIEVLDKICQSVIDKRRADPNPPSDLLNAMLTNRDPKTGDQLSEEAVKHNMVTFLIAGHETTSGLLSFSFYYLMQHPETLEKARKEVDQVIGKGGITADHLGKLAYIDAILREALRLMPTAPGYYVTPFEDEVVGGRYLIEKGAAVFVLLHLLHRDPAVWGPDAEEFKPERMLQENFDALPSGAWKPFGSGVRGCIGRAFAWQEALLVMAMLIQNFDFTKDDPSYTLKVKPTLTIKPDNFRIRASLRDGSQATELAQRLSAAASVDKEPSKKFNTGSATPVIGDGQKIKIFYGSNTGTCEALAHRLAAEAGARGLTPSNIDPVNAAKDTLVKDDFAIFIMASYDGLPSENAAEFVDWLSSLRRGSLFGIKYAIFGCGHRDWAASLFRVPKHVDKEMQALGAEKITAMGFADAATSDMFSDLETWAVDDLWPGLAKVIGMPLGQGHDMPALSLEVTFQLPPRVTMRRGFNQAIVTECKVLSSPGVQQKKHLELRLPAGFEYEAGDHIRILPMNSPQNIRRVLARFSTGWDTLLTINSTRPLGFPTDTPITASDILGAYVELGQTASRMDIRKLAQSTTDKTIVTALEGLANDDYQSEVRLANLTVLDLLERFPAHQISFASFLALLPQMRPRTYSLSSSPRRKPGHATLTYSVLGSEPDSNVGDWRPVRRHRGLASTYLASLDSGDILHVSLQPAKPEFHHRVADMERPIIMIGAGSCLAPFRGFIQERSLAKDNNTTLGPALLLYGCRGQSLDDMYRDEMDRYELEGIVTVLRAYSREANAECKYLGDRIQLSRAMIENLWVKGAKVFVCAGKVVADSIRDTLGPVLFHADSSAAKSKAADLAEWWNQIDQTRYVTEVFTN</sequence>
<feature type="domain" description="FAD-binding FR-type" evidence="17">
    <location>
        <begin position="687"/>
        <end position="922"/>
    </location>
</feature>
<feature type="binding site" description="axial binding residue" evidence="15">
    <location>
        <position position="416"/>
    </location>
    <ligand>
        <name>heme</name>
        <dbReference type="ChEBI" id="CHEBI:30413"/>
    </ligand>
    <ligandPart>
        <name>Fe</name>
        <dbReference type="ChEBI" id="CHEBI:18248"/>
    </ligandPart>
</feature>
<dbReference type="CDD" id="cd11068">
    <property type="entry name" value="CYP120A1"/>
    <property type="match status" value="1"/>
</dbReference>
<gene>
    <name evidence="18" type="ORF">FRV6_15452</name>
</gene>
<evidence type="ECO:0000256" key="15">
    <source>
        <dbReference type="PIRSR" id="PIRSR000209-1"/>
    </source>
</evidence>
<keyword evidence="12 14" id="KW-0408">Iron</keyword>
<dbReference type="FunFam" id="1.10.630.10:FF:000040">
    <property type="entry name" value="Bifunctional cytochrome P450/NADPH--P450 reductase"/>
    <property type="match status" value="1"/>
</dbReference>
<dbReference type="VEuPathDB" id="FungiDB:HZS61_009134"/>
<dbReference type="PROSITE" id="PS51384">
    <property type="entry name" value="FAD_FR"/>
    <property type="match status" value="1"/>
</dbReference>
<keyword evidence="13 14" id="KW-0503">Monooxygenase</keyword>
<dbReference type="PROSITE" id="PS50902">
    <property type="entry name" value="FLAVODOXIN_LIKE"/>
    <property type="match status" value="1"/>
</dbReference>
<dbReference type="PIRSF" id="PIRSF000209">
    <property type="entry name" value="Bifunctional_P450_P450R"/>
    <property type="match status" value="1"/>
</dbReference>
<evidence type="ECO:0000256" key="9">
    <source>
        <dbReference type="ARBA" id="ARBA00022857"/>
    </source>
</evidence>
<proteinExistence type="inferred from homology"/>
<evidence type="ECO:0000313" key="18">
    <source>
        <dbReference type="EMBL" id="SCO91324.1"/>
    </source>
</evidence>
<evidence type="ECO:0000256" key="13">
    <source>
        <dbReference type="ARBA" id="ARBA00023033"/>
    </source>
</evidence>
<dbReference type="VEuPathDB" id="FungiDB:FOMG_13278"/>
<evidence type="ECO:0000256" key="7">
    <source>
        <dbReference type="ARBA" id="ARBA00022723"/>
    </source>
</evidence>
<protein>
    <recommendedName>
        <fullName evidence="14">Bifunctional cytochrome P450/NADPH--P450 reductase</fullName>
    </recommendedName>
    <domain>
        <recommendedName>
            <fullName evidence="14">Cytochrome P450</fullName>
            <ecNumber evidence="14">1.14.14.1</ecNumber>
        </recommendedName>
    </domain>
    <domain>
        <recommendedName>
            <fullName evidence="14">NADPH--cytochrome P450 reductase</fullName>
            <ecNumber evidence="14">1.6.2.4</ecNumber>
        </recommendedName>
    </domain>
</protein>
<evidence type="ECO:0000313" key="19">
    <source>
        <dbReference type="Proteomes" id="UP000219369"/>
    </source>
</evidence>
<dbReference type="CDD" id="cd06206">
    <property type="entry name" value="bifunctional_CYPOR"/>
    <property type="match status" value="1"/>
</dbReference>
<dbReference type="SUPFAM" id="SSF63380">
    <property type="entry name" value="Riboflavin synthase domain-like"/>
    <property type="match status" value="1"/>
</dbReference>
<dbReference type="Gene3D" id="2.40.30.10">
    <property type="entry name" value="Translation factors"/>
    <property type="match status" value="1"/>
</dbReference>
<dbReference type="Gene3D" id="1.20.990.10">
    <property type="entry name" value="NADPH-cytochrome p450 Reductase, Chain A, domain 3"/>
    <property type="match status" value="1"/>
</dbReference>
<keyword evidence="9 14" id="KW-0521">NADP</keyword>
<dbReference type="Proteomes" id="UP000219369">
    <property type="component" value="Unassembled WGS sequence"/>
</dbReference>
<evidence type="ECO:0000256" key="10">
    <source>
        <dbReference type="ARBA" id="ARBA00022982"/>
    </source>
</evidence>
<evidence type="ECO:0000256" key="4">
    <source>
        <dbReference type="ARBA" id="ARBA00022617"/>
    </source>
</evidence>
<dbReference type="SUPFAM" id="SSF48264">
    <property type="entry name" value="Cytochrome P450"/>
    <property type="match status" value="1"/>
</dbReference>
<dbReference type="InterPro" id="IPR008254">
    <property type="entry name" value="Flavodoxin/NO_synth"/>
</dbReference>
<dbReference type="PRINTS" id="PR00463">
    <property type="entry name" value="EP450I"/>
</dbReference>
<dbReference type="InterPro" id="IPR039261">
    <property type="entry name" value="FNR_nucleotide-bd"/>
</dbReference>
<dbReference type="PANTHER" id="PTHR19384">
    <property type="entry name" value="NITRIC OXIDE SYNTHASE-RELATED"/>
    <property type="match status" value="1"/>
</dbReference>
<dbReference type="GO" id="GO:0003958">
    <property type="term" value="F:NADPH-hemoprotein reductase activity"/>
    <property type="evidence" value="ECO:0007669"/>
    <property type="project" value="UniProtKB-UniRule"/>
</dbReference>
<dbReference type="VEuPathDB" id="FungiDB:FOIG_02420"/>
<dbReference type="EC" id="1.14.14.1" evidence="14"/>
<comment type="cofactor">
    <cofactor evidence="1 14 15">
        <name>heme</name>
        <dbReference type="ChEBI" id="CHEBI:30413"/>
    </cofactor>
</comment>
<dbReference type="VEuPathDB" id="FungiDB:FOZG_06150"/>
<name>A0A2H3TRS9_FUSOX</name>
<evidence type="ECO:0000256" key="8">
    <source>
        <dbReference type="ARBA" id="ARBA00022827"/>
    </source>
</evidence>
<evidence type="ECO:0000256" key="11">
    <source>
        <dbReference type="ARBA" id="ARBA00023002"/>
    </source>
</evidence>
<evidence type="ECO:0000256" key="14">
    <source>
        <dbReference type="PIRNR" id="PIRNR000209"/>
    </source>
</evidence>
<dbReference type="GO" id="GO:0020037">
    <property type="term" value="F:heme binding"/>
    <property type="evidence" value="ECO:0007669"/>
    <property type="project" value="UniProtKB-UniRule"/>
</dbReference>
<dbReference type="VEuPathDB" id="FungiDB:FOC1_g10007892"/>
<dbReference type="Gene3D" id="1.10.630.10">
    <property type="entry name" value="Cytochrome P450"/>
    <property type="match status" value="1"/>
</dbReference>
<dbReference type="EMBL" id="FMJY01000010">
    <property type="protein sequence ID" value="SCO91324.1"/>
    <property type="molecule type" value="Genomic_DNA"/>
</dbReference>
<dbReference type="Pfam" id="PF00667">
    <property type="entry name" value="FAD_binding_1"/>
    <property type="match status" value="1"/>
</dbReference>
<dbReference type="InterPro" id="IPR002401">
    <property type="entry name" value="Cyt_P450_E_grp-I"/>
</dbReference>
<dbReference type="InterPro" id="IPR023206">
    <property type="entry name" value="Bifunctional_P450_P450_red"/>
</dbReference>
<dbReference type="PRINTS" id="PR00385">
    <property type="entry name" value="P450"/>
</dbReference>
<keyword evidence="8 14" id="KW-0274">FAD</keyword>
<keyword evidence="5 14" id="KW-0285">Flavoprotein</keyword>
<dbReference type="AlphaFoldDB" id="A0A2H3TRS9"/>
<dbReference type="Gene3D" id="3.40.50.80">
    <property type="entry name" value="Nucleotide-binding domain of ferredoxin-NADP reductase (FNR) module"/>
    <property type="match status" value="1"/>
</dbReference>
<dbReference type="Pfam" id="PF00175">
    <property type="entry name" value="NAD_binding_1"/>
    <property type="match status" value="1"/>
</dbReference>
<feature type="domain" description="Flavodoxin-like" evidence="16">
    <location>
        <begin position="509"/>
        <end position="650"/>
    </location>
</feature>
<dbReference type="InterPro" id="IPR003097">
    <property type="entry name" value="CysJ-like_FAD-binding"/>
</dbReference>
<dbReference type="Pfam" id="PF00258">
    <property type="entry name" value="Flavodoxin_1"/>
    <property type="match status" value="1"/>
</dbReference>
<dbReference type="PANTHER" id="PTHR19384:SF127">
    <property type="entry name" value="BIFUNCTIONAL CYTOCHROME P450_NADPH--P450 REDUCTASE"/>
    <property type="match status" value="1"/>
</dbReference>
<evidence type="ECO:0000256" key="3">
    <source>
        <dbReference type="ARBA" id="ARBA00022448"/>
    </source>
</evidence>
<keyword evidence="7 14" id="KW-0479">Metal-binding</keyword>
<reference evidence="19" key="1">
    <citation type="submission" date="2016-09" db="EMBL/GenBank/DDBJ databases">
        <authorList>
            <person name="Guldener U."/>
        </authorList>
    </citation>
    <scope>NUCLEOTIDE SEQUENCE [LARGE SCALE GENOMIC DNA]</scope>
    <source>
        <strain evidence="19">V64-1</strain>
    </source>
</reference>
<dbReference type="Pfam" id="PF00067">
    <property type="entry name" value="p450"/>
    <property type="match status" value="1"/>
</dbReference>
<dbReference type="InterPro" id="IPR017972">
    <property type="entry name" value="Cyt_P450_CS"/>
</dbReference>
<keyword evidence="10 14" id="KW-0249">Electron transport</keyword>
<dbReference type="GO" id="GO:0005829">
    <property type="term" value="C:cytosol"/>
    <property type="evidence" value="ECO:0007669"/>
    <property type="project" value="TreeGrafter"/>
</dbReference>
<comment type="catalytic activity">
    <reaction evidence="14">
        <text>2 oxidized [cytochrome P450] + NADPH = 2 reduced [cytochrome P450] + NADP(+) + H(+)</text>
        <dbReference type="Rhea" id="RHEA:24040"/>
        <dbReference type="Rhea" id="RHEA-COMP:14627"/>
        <dbReference type="Rhea" id="RHEA-COMP:14628"/>
        <dbReference type="ChEBI" id="CHEBI:15378"/>
        <dbReference type="ChEBI" id="CHEBI:55376"/>
        <dbReference type="ChEBI" id="CHEBI:57783"/>
        <dbReference type="ChEBI" id="CHEBI:58349"/>
        <dbReference type="ChEBI" id="CHEBI:60344"/>
        <dbReference type="EC" id="1.6.2.4"/>
    </reaction>
</comment>
<dbReference type="OrthoDB" id="1470350at2759"/>
<dbReference type="SUPFAM" id="SSF52218">
    <property type="entry name" value="Flavoproteins"/>
    <property type="match status" value="1"/>
</dbReference>
<dbReference type="InterPro" id="IPR001128">
    <property type="entry name" value="Cyt_P450"/>
</dbReference>
<dbReference type="PROSITE" id="PS00086">
    <property type="entry name" value="CYTOCHROME_P450"/>
    <property type="match status" value="1"/>
</dbReference>
<dbReference type="SUPFAM" id="SSF52343">
    <property type="entry name" value="Ferredoxin reductase-like, C-terminal NADP-linked domain"/>
    <property type="match status" value="1"/>
</dbReference>
<dbReference type="EC" id="1.6.2.4" evidence="14"/>
<dbReference type="VEuPathDB" id="FungiDB:FOC4_g10004213"/>
<dbReference type="InterPro" id="IPR001433">
    <property type="entry name" value="OxRdtase_FAD/NAD-bd"/>
</dbReference>
<dbReference type="InterPro" id="IPR017927">
    <property type="entry name" value="FAD-bd_FR_type"/>
</dbReference>
<dbReference type="InterPro" id="IPR036396">
    <property type="entry name" value="Cyt_P450_sf"/>
</dbReference>
<keyword evidence="11 14" id="KW-0560">Oxidoreductase</keyword>
<dbReference type="GO" id="GO:0070330">
    <property type="term" value="F:aromatase activity"/>
    <property type="evidence" value="ECO:0007669"/>
    <property type="project" value="UniProtKB-UniRule"/>
</dbReference>
<dbReference type="GO" id="GO:0050660">
    <property type="term" value="F:flavin adenine dinucleotide binding"/>
    <property type="evidence" value="ECO:0007669"/>
    <property type="project" value="TreeGrafter"/>
</dbReference>
<comment type="similarity">
    <text evidence="2 14">In the N-terminal section; belongs to the cytochrome P450 family.</text>
</comment>
<keyword evidence="3 14" id="KW-0813">Transport</keyword>
<dbReference type="GO" id="GO:0005506">
    <property type="term" value="F:iron ion binding"/>
    <property type="evidence" value="ECO:0007669"/>
    <property type="project" value="UniProtKB-UniRule"/>
</dbReference>
<dbReference type="Gene3D" id="3.40.50.360">
    <property type="match status" value="1"/>
</dbReference>
<comment type="catalytic activity">
    <reaction evidence="14">
        <text>an organic molecule + reduced [NADPH--hemoprotein reductase] + O2 = an alcohol + oxidized [NADPH--hemoprotein reductase] + H2O + H(+)</text>
        <dbReference type="Rhea" id="RHEA:17149"/>
        <dbReference type="Rhea" id="RHEA-COMP:11964"/>
        <dbReference type="Rhea" id="RHEA-COMP:11965"/>
        <dbReference type="ChEBI" id="CHEBI:15377"/>
        <dbReference type="ChEBI" id="CHEBI:15378"/>
        <dbReference type="ChEBI" id="CHEBI:15379"/>
        <dbReference type="ChEBI" id="CHEBI:30879"/>
        <dbReference type="ChEBI" id="CHEBI:57618"/>
        <dbReference type="ChEBI" id="CHEBI:58210"/>
        <dbReference type="ChEBI" id="CHEBI:142491"/>
        <dbReference type="EC" id="1.14.14.1"/>
    </reaction>
</comment>